<keyword evidence="4" id="KW-1185">Reference proteome</keyword>
<accession>A0A268EN24</accession>
<comment type="caution">
    <text evidence="2">The sequence shown here is derived from an EMBL/GenBank/DDBJ whole genome shotgun (WGS) entry which is preliminary data.</text>
</comment>
<dbReference type="EMBL" id="NPBY01000055">
    <property type="protein sequence ID" value="PAD74518.1"/>
    <property type="molecule type" value="Genomic_DNA"/>
</dbReference>
<evidence type="ECO:0000313" key="4">
    <source>
        <dbReference type="Proteomes" id="UP000435177"/>
    </source>
</evidence>
<evidence type="ECO:0000313" key="2">
    <source>
        <dbReference type="EMBL" id="PAD74518.1"/>
    </source>
</evidence>
<sequence>MSQIQIERAGMQRDDEDHFIGYTIFAYEGHAEPYEITFHSKDGRNWDYSLNFADEPGLEEQFLAVDELIENNDDLFDDLLDAAIEAGDL</sequence>
<protein>
    <submittedName>
        <fullName evidence="2">Uncharacterized protein</fullName>
    </submittedName>
</protein>
<name>A0A268EN24_9BACL</name>
<evidence type="ECO:0000313" key="1">
    <source>
        <dbReference type="EMBL" id="MUG65802.1"/>
    </source>
</evidence>
<dbReference type="AlphaFoldDB" id="A0A268EN24"/>
<evidence type="ECO:0000313" key="3">
    <source>
        <dbReference type="Proteomes" id="UP000215596"/>
    </source>
</evidence>
<dbReference type="EMBL" id="WOAA01000004">
    <property type="protein sequence ID" value="MUG65802.1"/>
    <property type="molecule type" value="Genomic_DNA"/>
</dbReference>
<gene>
    <name evidence="2" type="ORF">CHH67_17640</name>
    <name evidence="1" type="ORF">GNP94_07240</name>
</gene>
<reference evidence="1 4" key="2">
    <citation type="submission" date="2019-11" db="EMBL/GenBank/DDBJ databases">
        <title>Draft genome sequences of five Paenibacillus species of dairy origin.</title>
        <authorList>
            <person name="Olajide A.M."/>
            <person name="Chen S."/>
            <person name="Lapointe G."/>
        </authorList>
    </citation>
    <scope>NUCLEOTIDE SEQUENCE [LARGE SCALE GENOMIC DNA]</scope>
    <source>
        <strain evidence="1 4">3CS1</strain>
    </source>
</reference>
<dbReference type="Proteomes" id="UP000215596">
    <property type="component" value="Unassembled WGS sequence"/>
</dbReference>
<proteinExistence type="predicted"/>
<dbReference type="RefSeq" id="WP_095266524.1">
    <property type="nucleotide sequence ID" value="NZ_NPBY01000055.1"/>
</dbReference>
<organism evidence="2 3">
    <name type="scientific">Paenibacillus campinasensis</name>
    <dbReference type="NCBI Taxonomy" id="66347"/>
    <lineage>
        <taxon>Bacteria</taxon>
        <taxon>Bacillati</taxon>
        <taxon>Bacillota</taxon>
        <taxon>Bacilli</taxon>
        <taxon>Bacillales</taxon>
        <taxon>Paenibacillaceae</taxon>
        <taxon>Paenibacillus</taxon>
    </lineage>
</organism>
<dbReference type="Proteomes" id="UP000435177">
    <property type="component" value="Unassembled WGS sequence"/>
</dbReference>
<reference evidence="2 3" key="1">
    <citation type="submission" date="2017-07" db="EMBL/GenBank/DDBJ databases">
        <title>Isolation and whole genome analysis of endospore-forming bacteria from heroin.</title>
        <authorList>
            <person name="Kalinowski J."/>
            <person name="Ahrens B."/>
            <person name="Al-Dilaimi A."/>
            <person name="Winkler A."/>
            <person name="Wibberg D."/>
            <person name="Schleenbecker U."/>
            <person name="Ruckert C."/>
            <person name="Wolfel R."/>
            <person name="Grass G."/>
        </authorList>
    </citation>
    <scope>NUCLEOTIDE SEQUENCE [LARGE SCALE GENOMIC DNA]</scope>
    <source>
        <strain evidence="2 3">7537-G1</strain>
    </source>
</reference>
<dbReference type="OrthoDB" id="2665115at2"/>